<proteinExistence type="predicted"/>
<organism evidence="1 2">
    <name type="scientific">Acaulospora morrowiae</name>
    <dbReference type="NCBI Taxonomy" id="94023"/>
    <lineage>
        <taxon>Eukaryota</taxon>
        <taxon>Fungi</taxon>
        <taxon>Fungi incertae sedis</taxon>
        <taxon>Mucoromycota</taxon>
        <taxon>Glomeromycotina</taxon>
        <taxon>Glomeromycetes</taxon>
        <taxon>Diversisporales</taxon>
        <taxon>Acaulosporaceae</taxon>
        <taxon>Acaulospora</taxon>
    </lineage>
</organism>
<sequence length="251" mass="29160">MSSCGSCFEDRMKRSVSRVSKLWKTRFPASPPQDRDQFEIRIAASHNLPTSLTKKVFRVTQSDARRIAVRTLKDYTYLAIGVPTYVIGMWEFSTDYKNPNFLLGNGAFDWPLALRELRKIVLQSCRHFAKHYEHYSSAQNEIPKWSNISKRMCGTFDLHHSWFCVMDVLIRKYNFGYSQNISHMRIRLPQKEIVDFVIRIQARMADDATFLTQNHRAVVKPQHLRAQGSVTLSLIRREILEKDATGESLAT</sequence>
<comment type="caution">
    <text evidence="1">The sequence shown here is derived from an EMBL/GenBank/DDBJ whole genome shotgun (WGS) entry which is preliminary data.</text>
</comment>
<dbReference type="Proteomes" id="UP000789342">
    <property type="component" value="Unassembled WGS sequence"/>
</dbReference>
<accession>A0A9N8WAY2</accession>
<dbReference type="AlphaFoldDB" id="A0A9N8WAY2"/>
<evidence type="ECO:0000313" key="2">
    <source>
        <dbReference type="Proteomes" id="UP000789342"/>
    </source>
</evidence>
<evidence type="ECO:0000313" key="1">
    <source>
        <dbReference type="EMBL" id="CAG8483564.1"/>
    </source>
</evidence>
<name>A0A9N8WAY2_9GLOM</name>
<protein>
    <submittedName>
        <fullName evidence="1">9099_t:CDS:1</fullName>
    </submittedName>
</protein>
<gene>
    <name evidence="1" type="ORF">AMORRO_LOCUS2426</name>
</gene>
<dbReference type="EMBL" id="CAJVPV010001021">
    <property type="protein sequence ID" value="CAG8483564.1"/>
    <property type="molecule type" value="Genomic_DNA"/>
</dbReference>
<keyword evidence="2" id="KW-1185">Reference proteome</keyword>
<reference evidence="1" key="1">
    <citation type="submission" date="2021-06" db="EMBL/GenBank/DDBJ databases">
        <authorList>
            <person name="Kallberg Y."/>
            <person name="Tangrot J."/>
            <person name="Rosling A."/>
        </authorList>
    </citation>
    <scope>NUCLEOTIDE SEQUENCE</scope>
    <source>
        <strain evidence="1">CL551</strain>
    </source>
</reference>